<dbReference type="EMBL" id="WSQA01000011">
    <property type="protein sequence ID" value="MVZ63122.1"/>
    <property type="molecule type" value="Genomic_DNA"/>
</dbReference>
<gene>
    <name evidence="1" type="ORF">GQF63_13885</name>
</gene>
<evidence type="ECO:0008006" key="3">
    <source>
        <dbReference type="Google" id="ProtNLM"/>
    </source>
</evidence>
<sequence>MNINHHVEDILLLIPRQAFKIIFMRVQLIFLFLLLVLTQLRATDLKAQHLTIHVNGETLQHVLKEIRKQTGYDFVYNPEVLKVYSKTVHIEADNMSIKDLLKKLFDAQPMLQYTVDQNTVIVRPKKKLKPTTKIEMKQYRNLETLEWIIEGVVLDEDSMEPIEGVTILLEVVNSQIHAQSDKYGKFRLIISK</sequence>
<evidence type="ECO:0000313" key="2">
    <source>
        <dbReference type="Proteomes" id="UP000435036"/>
    </source>
</evidence>
<dbReference type="OrthoDB" id="772407at2"/>
<protein>
    <recommendedName>
        <fullName evidence="3">Secretin/TonB short N-terminal domain-containing protein</fullName>
    </recommendedName>
</protein>
<dbReference type="Proteomes" id="UP000435036">
    <property type="component" value="Unassembled WGS sequence"/>
</dbReference>
<dbReference type="AlphaFoldDB" id="A0A6N8L5U3"/>
<comment type="caution">
    <text evidence="1">The sequence shown here is derived from an EMBL/GenBank/DDBJ whole genome shotgun (WGS) entry which is preliminary data.</text>
</comment>
<evidence type="ECO:0000313" key="1">
    <source>
        <dbReference type="EMBL" id="MVZ63122.1"/>
    </source>
</evidence>
<dbReference type="Gene3D" id="3.55.50.30">
    <property type="match status" value="1"/>
</dbReference>
<name>A0A6N8L5U3_9SPHI</name>
<organism evidence="1 2">
    <name type="scientific">Sphingobacterium humi</name>
    <dbReference type="NCBI Taxonomy" id="1796905"/>
    <lineage>
        <taxon>Bacteria</taxon>
        <taxon>Pseudomonadati</taxon>
        <taxon>Bacteroidota</taxon>
        <taxon>Sphingobacteriia</taxon>
        <taxon>Sphingobacteriales</taxon>
        <taxon>Sphingobacteriaceae</taxon>
        <taxon>Sphingobacterium</taxon>
    </lineage>
</organism>
<keyword evidence="2" id="KW-1185">Reference proteome</keyword>
<dbReference type="RefSeq" id="WP_160369849.1">
    <property type="nucleotide sequence ID" value="NZ_WSQA01000011.1"/>
</dbReference>
<reference evidence="1 2" key="1">
    <citation type="submission" date="2019-12" db="EMBL/GenBank/DDBJ databases">
        <authorList>
            <person name="Dong K."/>
        </authorList>
    </citation>
    <scope>NUCLEOTIDE SEQUENCE [LARGE SCALE GENOMIC DNA]</scope>
    <source>
        <strain evidence="1 2">JCM 31225</strain>
    </source>
</reference>
<accession>A0A6N8L5U3</accession>
<proteinExistence type="predicted"/>